<evidence type="ECO:0000256" key="2">
    <source>
        <dbReference type="ARBA" id="ARBA00007183"/>
    </source>
</evidence>
<keyword evidence="7" id="KW-0614">Plasmid</keyword>
<comment type="similarity">
    <text evidence="2">Belongs to the TraY family.</text>
</comment>
<accession>A0A380BVQ7</accession>
<evidence type="ECO:0000256" key="6">
    <source>
        <dbReference type="ARBA" id="ARBA00023125"/>
    </source>
</evidence>
<dbReference type="EMBL" id="UGYV01000004">
    <property type="protein sequence ID" value="SUJ08998.1"/>
    <property type="molecule type" value="Genomic_DNA"/>
</dbReference>
<dbReference type="RefSeq" id="WP_012588990.1">
    <property type="nucleotide sequence ID" value="NZ_CM009684.1"/>
</dbReference>
<keyword evidence="6" id="KW-0238">DNA-binding</keyword>
<reference evidence="7 10" key="2">
    <citation type="submission" date="2018-04" db="EMBL/GenBank/DDBJ databases">
        <title>Genomic sequence of a freshwater isolate of Shewanella morhuae.</title>
        <authorList>
            <person name="Castillo D.E."/>
            <person name="Gram L."/>
        </authorList>
    </citation>
    <scope>NUCLEOTIDE SEQUENCE [LARGE SCALE GENOMIC DNA]</scope>
    <source>
        <strain evidence="7 10">CW7</strain>
        <plasmid evidence="7 10">pWMBT7</plasmid>
    </source>
</reference>
<proteinExistence type="inferred from homology"/>
<keyword evidence="5" id="KW-0184">Conjugation</keyword>
<evidence type="ECO:0000313" key="10">
    <source>
        <dbReference type="Proteomes" id="UP000240506"/>
    </source>
</evidence>
<keyword evidence="4" id="KW-0963">Cytoplasm</keyword>
<name>A0A380BVQ7_9GAMM</name>
<reference evidence="7 10" key="1">
    <citation type="submission" date="2018-03" db="EMBL/GenBank/DDBJ databases">
        <authorList>
            <person name="Dailey F.E."/>
        </authorList>
    </citation>
    <scope>NUCLEOTIDE SEQUENCE [LARGE SCALE GENOMIC DNA]</scope>
    <source>
        <strain evidence="7 10">CW7</strain>
        <plasmid evidence="7 10">pWMBT7</plasmid>
    </source>
</reference>
<dbReference type="EMBL" id="UGYV01000004">
    <property type="protein sequence ID" value="SUJ06968.1"/>
    <property type="molecule type" value="Genomic_DNA"/>
</dbReference>
<dbReference type="GO" id="GO:0003677">
    <property type="term" value="F:DNA binding"/>
    <property type="evidence" value="ECO:0007669"/>
    <property type="project" value="UniProtKB-KW"/>
</dbReference>
<dbReference type="InterPro" id="IPR008876">
    <property type="entry name" value="TraY"/>
</dbReference>
<protein>
    <recommendedName>
        <fullName evidence="3">Relaxosome protein TraY</fullName>
    </recommendedName>
</protein>
<evidence type="ECO:0000256" key="1">
    <source>
        <dbReference type="ARBA" id="ARBA00004496"/>
    </source>
</evidence>
<sequence length="62" mass="7098">MSDGKINKNHSRITIILTGEYHNKLVNSCERSARSKRAEIQLRIEHSLLSFVDAPPKPIKQQ</sequence>
<dbReference type="Pfam" id="PF05509">
    <property type="entry name" value="TraY"/>
    <property type="match status" value="1"/>
</dbReference>
<dbReference type="GeneID" id="31508626"/>
<reference evidence="8 11" key="3">
    <citation type="submission" date="2018-06" db="EMBL/GenBank/DDBJ databases">
        <authorList>
            <consortium name="Pathogen Informatics"/>
            <person name="Doyle S."/>
        </authorList>
    </citation>
    <scope>NUCLEOTIDE SEQUENCE [LARGE SCALE GENOMIC DNA]</scope>
    <source>
        <strain evidence="8 11">NCTC10736</strain>
    </source>
</reference>
<organism evidence="8 11">
    <name type="scientific">Shewanella morhuae</name>
    <dbReference type="NCBI Taxonomy" id="365591"/>
    <lineage>
        <taxon>Bacteria</taxon>
        <taxon>Pseudomonadati</taxon>
        <taxon>Pseudomonadota</taxon>
        <taxon>Gammaproteobacteria</taxon>
        <taxon>Alteromonadales</taxon>
        <taxon>Shewanellaceae</taxon>
        <taxon>Shewanella</taxon>
    </lineage>
</organism>
<evidence type="ECO:0000256" key="5">
    <source>
        <dbReference type="ARBA" id="ARBA00022971"/>
    </source>
</evidence>
<evidence type="ECO:0000256" key="3">
    <source>
        <dbReference type="ARBA" id="ARBA00020541"/>
    </source>
</evidence>
<comment type="subcellular location">
    <subcellularLocation>
        <location evidence="1">Cytoplasm</location>
    </subcellularLocation>
</comment>
<evidence type="ECO:0000313" key="11">
    <source>
        <dbReference type="Proteomes" id="UP000255061"/>
    </source>
</evidence>
<evidence type="ECO:0000313" key="9">
    <source>
        <dbReference type="EMBL" id="SUJ08998.1"/>
    </source>
</evidence>
<evidence type="ECO:0000313" key="8">
    <source>
        <dbReference type="EMBL" id="SUJ06968.1"/>
    </source>
</evidence>
<dbReference type="Proteomes" id="UP000255061">
    <property type="component" value="Unassembled WGS sequence"/>
</dbReference>
<dbReference type="Proteomes" id="UP000240506">
    <property type="component" value="Plasmid pWMBT7"/>
</dbReference>
<gene>
    <name evidence="7" type="ORF">C9I43_00215</name>
    <name evidence="8" type="ORF">NCTC10736_03856</name>
    <name evidence="9" type="ORF">NCTC10736_03973</name>
</gene>
<evidence type="ECO:0000313" key="7">
    <source>
        <dbReference type="EMBL" id="PTA51801.1"/>
    </source>
</evidence>
<geneLocation type="plasmid" evidence="7 10">
    <name>pWMBT7</name>
</geneLocation>
<dbReference type="EMBL" id="PYSG01000001">
    <property type="protein sequence ID" value="PTA51801.1"/>
    <property type="molecule type" value="Genomic_DNA"/>
</dbReference>
<dbReference type="AlphaFoldDB" id="A0A380BVQ7"/>
<keyword evidence="10" id="KW-1185">Reference proteome</keyword>
<evidence type="ECO:0000256" key="4">
    <source>
        <dbReference type="ARBA" id="ARBA00022490"/>
    </source>
</evidence>
<dbReference type="GO" id="GO:0005737">
    <property type="term" value="C:cytoplasm"/>
    <property type="evidence" value="ECO:0007669"/>
    <property type="project" value="UniProtKB-SubCell"/>
</dbReference>